<feature type="domain" description="F-box" evidence="1">
    <location>
        <begin position="1"/>
        <end position="44"/>
    </location>
</feature>
<evidence type="ECO:0000259" key="1">
    <source>
        <dbReference type="PROSITE" id="PS50181"/>
    </source>
</evidence>
<dbReference type="Proteomes" id="UP000769157">
    <property type="component" value="Unassembled WGS sequence"/>
</dbReference>
<name>A0A9P8T8A1_9ASCO</name>
<comment type="caution">
    <text evidence="2">The sequence shown here is derived from an EMBL/GenBank/DDBJ whole genome shotgun (WGS) entry which is preliminary data.</text>
</comment>
<dbReference type="InterPro" id="IPR032675">
    <property type="entry name" value="LRR_dom_sf"/>
</dbReference>
<dbReference type="SUPFAM" id="SSF52047">
    <property type="entry name" value="RNI-like"/>
    <property type="match status" value="1"/>
</dbReference>
<keyword evidence="3" id="KW-1185">Reference proteome</keyword>
<evidence type="ECO:0000313" key="3">
    <source>
        <dbReference type="Proteomes" id="UP000769157"/>
    </source>
</evidence>
<dbReference type="RefSeq" id="XP_046063404.1">
    <property type="nucleotide sequence ID" value="XM_046203648.1"/>
</dbReference>
<dbReference type="InterPro" id="IPR001810">
    <property type="entry name" value="F-box_dom"/>
</dbReference>
<gene>
    <name evidence="2" type="ORF">OGAPHI_002745</name>
</gene>
<organism evidence="2 3">
    <name type="scientific">Ogataea philodendri</name>
    <dbReference type="NCBI Taxonomy" id="1378263"/>
    <lineage>
        <taxon>Eukaryota</taxon>
        <taxon>Fungi</taxon>
        <taxon>Dikarya</taxon>
        <taxon>Ascomycota</taxon>
        <taxon>Saccharomycotina</taxon>
        <taxon>Pichiomycetes</taxon>
        <taxon>Pichiales</taxon>
        <taxon>Pichiaceae</taxon>
        <taxon>Ogataea</taxon>
    </lineage>
</organism>
<reference evidence="2" key="2">
    <citation type="submission" date="2021-01" db="EMBL/GenBank/DDBJ databases">
        <authorList>
            <person name="Schikora-Tamarit M.A."/>
        </authorList>
    </citation>
    <scope>NUCLEOTIDE SEQUENCE</scope>
    <source>
        <strain evidence="2">CBS6075</strain>
    </source>
</reference>
<evidence type="ECO:0000313" key="2">
    <source>
        <dbReference type="EMBL" id="KAH3668990.1"/>
    </source>
</evidence>
<protein>
    <recommendedName>
        <fullName evidence="1">F-box domain-containing protein</fullName>
    </recommendedName>
</protein>
<dbReference type="PROSITE" id="PS50181">
    <property type="entry name" value="FBOX"/>
    <property type="match status" value="1"/>
</dbReference>
<dbReference type="EMBL" id="JAEUBE010000158">
    <property type="protein sequence ID" value="KAH3668990.1"/>
    <property type="molecule type" value="Genomic_DNA"/>
</dbReference>
<reference evidence="2" key="1">
    <citation type="journal article" date="2021" name="Open Biol.">
        <title>Shared evolutionary footprints suggest mitochondrial oxidative damage underlies multiple complex I losses in fungi.</title>
        <authorList>
            <person name="Schikora-Tamarit M.A."/>
            <person name="Marcet-Houben M."/>
            <person name="Nosek J."/>
            <person name="Gabaldon T."/>
        </authorList>
    </citation>
    <scope>NUCLEOTIDE SEQUENCE</scope>
    <source>
        <strain evidence="2">CBS6075</strain>
    </source>
</reference>
<dbReference type="Gene3D" id="3.80.10.10">
    <property type="entry name" value="Ribonuclease Inhibitor"/>
    <property type="match status" value="1"/>
</dbReference>
<proteinExistence type="predicted"/>
<dbReference type="AlphaFoldDB" id="A0A9P8T8A1"/>
<accession>A0A9P8T8A1</accession>
<dbReference type="OrthoDB" id="1720422at2759"/>
<sequence length="460" mass="52292">MLASLPNELVLEICDGLSQADCFHLMLCSRSLYKCGLRRLYRSIIVDSSDICLEQCFEDYYGTRDLCGSKVRSTRVRTSYGTKQLVRTLSETEHCLLVERIEIKQEVELPMARCLFKMINLKCADIPNAGFLSNLDLRSLTTNRLKKFNRTTKELRLTKYSPIDLAQMPALEKLCVSGMISSSLKPIRASLSSIFHSNGTRIQLKEFGLESAIIHPEEVMSLKTNFDFSQLRVLRLADIVEYPCSSQGLALQDLCEFDLNRWISHMAQSTECVPEKSFLMQIAPDLVNLQSLDLDVSNCIYDYGAELISTISYLQTLRVKISPTHCSAQTLDKMTEKYFESIGLHKGLQHLCINTKQPVKLESVRTHLVGLNQLKSLQLCISLNDMVELADIIADLNIEYLDIRSPSCLVGQSLYENLHDIFTNKSLKYLRLKDKIYDIENGRIAGPKLDECFEHMLINA</sequence>
<dbReference type="GeneID" id="70234712"/>